<dbReference type="AlphaFoldDB" id="A0A2K1E3Q1"/>
<dbReference type="OrthoDB" id="1493222at2"/>
<organism evidence="2 3">
    <name type="scientific">Hanstruepera neustonica</name>
    <dbReference type="NCBI Taxonomy" id="1445657"/>
    <lineage>
        <taxon>Bacteria</taxon>
        <taxon>Pseudomonadati</taxon>
        <taxon>Bacteroidota</taxon>
        <taxon>Flavobacteriia</taxon>
        <taxon>Flavobacteriales</taxon>
        <taxon>Flavobacteriaceae</taxon>
        <taxon>Hanstruepera</taxon>
    </lineage>
</organism>
<comment type="caution">
    <text evidence="2">The sequence shown here is derived from an EMBL/GenBank/DDBJ whole genome shotgun (WGS) entry which is preliminary data.</text>
</comment>
<dbReference type="EMBL" id="POWF01000001">
    <property type="protein sequence ID" value="PNQ74893.1"/>
    <property type="molecule type" value="Genomic_DNA"/>
</dbReference>
<keyword evidence="3" id="KW-1185">Reference proteome</keyword>
<keyword evidence="1" id="KW-0812">Transmembrane</keyword>
<protein>
    <recommendedName>
        <fullName evidence="4">LSU ribosomal protein L21p</fullName>
    </recommendedName>
</protein>
<keyword evidence="1" id="KW-1133">Transmembrane helix</keyword>
<feature type="transmembrane region" description="Helical" evidence="1">
    <location>
        <begin position="6"/>
        <end position="23"/>
    </location>
</feature>
<evidence type="ECO:0000256" key="1">
    <source>
        <dbReference type="SAM" id="Phobius"/>
    </source>
</evidence>
<dbReference type="RefSeq" id="WP_103050744.1">
    <property type="nucleotide sequence ID" value="NZ_POWF01000001.1"/>
</dbReference>
<accession>A0A2K1E3Q1</accession>
<evidence type="ECO:0008006" key="4">
    <source>
        <dbReference type="Google" id="ProtNLM"/>
    </source>
</evidence>
<sequence length="158" mass="17690">MNWCIFIPLAVGAICALLGYLLGKLLKKEANSQVDVDVWKNKVARLEADLKACQASKEIIPFNAAEAAAIFGKKVKENDLTIIEGIGPKIAELFHDKNIVTWKALSECSVEKCQSVLDFGGERFKIHNPGTWPEQAKMAYEGHWKKLFDWQEELDGGR</sequence>
<reference evidence="2 3" key="1">
    <citation type="submission" date="2018-01" db="EMBL/GenBank/DDBJ databases">
        <title>The draft genome of Hanstruepera neustonica JCM19743.</title>
        <authorList>
            <person name="He R.-H."/>
            <person name="Du Z.-J."/>
        </authorList>
    </citation>
    <scope>NUCLEOTIDE SEQUENCE [LARGE SCALE GENOMIC DNA]</scope>
    <source>
        <strain evidence="2 3">JCM19743</strain>
    </source>
</reference>
<name>A0A2K1E3Q1_9FLAO</name>
<evidence type="ECO:0000313" key="3">
    <source>
        <dbReference type="Proteomes" id="UP000236641"/>
    </source>
</evidence>
<gene>
    <name evidence="2" type="ORF">C1T31_01795</name>
</gene>
<keyword evidence="1" id="KW-0472">Membrane</keyword>
<proteinExistence type="predicted"/>
<evidence type="ECO:0000313" key="2">
    <source>
        <dbReference type="EMBL" id="PNQ74893.1"/>
    </source>
</evidence>
<dbReference type="Proteomes" id="UP000236641">
    <property type="component" value="Unassembled WGS sequence"/>
</dbReference>